<keyword evidence="3 6" id="KW-0812">Transmembrane</keyword>
<comment type="subcellular location">
    <subcellularLocation>
        <location evidence="1">Cell membrane</location>
        <topology evidence="1">Multi-pass membrane protein</topology>
    </subcellularLocation>
</comment>
<dbReference type="RefSeq" id="WP_345701042.1">
    <property type="nucleotide sequence ID" value="NZ_BAABIS010000001.1"/>
</dbReference>
<evidence type="ECO:0000313" key="7">
    <source>
        <dbReference type="EMBL" id="GAA4880746.1"/>
    </source>
</evidence>
<reference evidence="8" key="1">
    <citation type="journal article" date="2019" name="Int. J. Syst. Evol. Microbiol.">
        <title>The Global Catalogue of Microorganisms (GCM) 10K type strain sequencing project: providing services to taxonomists for standard genome sequencing and annotation.</title>
        <authorList>
            <consortium name="The Broad Institute Genomics Platform"/>
            <consortium name="The Broad Institute Genome Sequencing Center for Infectious Disease"/>
            <person name="Wu L."/>
            <person name="Ma J."/>
        </authorList>
    </citation>
    <scope>NUCLEOTIDE SEQUENCE [LARGE SCALE GENOMIC DNA]</scope>
    <source>
        <strain evidence="8">JCM 13006</strain>
    </source>
</reference>
<evidence type="ECO:0000313" key="8">
    <source>
        <dbReference type="Proteomes" id="UP001501752"/>
    </source>
</evidence>
<evidence type="ECO:0000256" key="1">
    <source>
        <dbReference type="ARBA" id="ARBA00004651"/>
    </source>
</evidence>
<sequence>MVRAATFWLRPAFALRVVGRFQRLVGFDRAMALASSALTALVPLAILCSALLVHLGGKGIAERVIDRYDLTGDGAEAVRDILSPADDWTPLGLFGVVFLLVSALSFARAAQRLYEQGWELQPLSVRNTVNGLKWLALLAGYAALSGWVHTALGHRPLELVAAVVEAPVTAVFLVWSGRLLSAGRISRPHLVPFGLIGAAALTGYSVVMSLYLPRMFDSYTNRYGAFGAVFAMLSALFGAMLATVGCAALGREVGEELDRIHRGDRPPDNEVRQEWETVLRQARSRWQTGRGLTRLSRRR</sequence>
<evidence type="ECO:0000256" key="3">
    <source>
        <dbReference type="ARBA" id="ARBA00022692"/>
    </source>
</evidence>
<evidence type="ECO:0000256" key="5">
    <source>
        <dbReference type="ARBA" id="ARBA00023136"/>
    </source>
</evidence>
<protein>
    <submittedName>
        <fullName evidence="7">Uncharacterized protein</fullName>
    </submittedName>
</protein>
<dbReference type="Proteomes" id="UP001501752">
    <property type="component" value="Unassembled WGS sequence"/>
</dbReference>
<feature type="transmembrane region" description="Helical" evidence="6">
    <location>
        <begin position="224"/>
        <end position="250"/>
    </location>
</feature>
<dbReference type="EMBL" id="BAABIS010000001">
    <property type="protein sequence ID" value="GAA4880746.1"/>
    <property type="molecule type" value="Genomic_DNA"/>
</dbReference>
<organism evidence="7 8">
    <name type="scientific">Kitasatospora terrestris</name>
    <dbReference type="NCBI Taxonomy" id="258051"/>
    <lineage>
        <taxon>Bacteria</taxon>
        <taxon>Bacillati</taxon>
        <taxon>Actinomycetota</taxon>
        <taxon>Actinomycetes</taxon>
        <taxon>Kitasatosporales</taxon>
        <taxon>Streptomycetaceae</taxon>
        <taxon>Kitasatospora</taxon>
    </lineage>
</organism>
<evidence type="ECO:0000256" key="6">
    <source>
        <dbReference type="SAM" id="Phobius"/>
    </source>
</evidence>
<feature type="transmembrane region" description="Helical" evidence="6">
    <location>
        <begin position="131"/>
        <end position="152"/>
    </location>
</feature>
<dbReference type="InterPro" id="IPR017039">
    <property type="entry name" value="Virul_fac_BrkB"/>
</dbReference>
<gene>
    <name evidence="7" type="ORF">GCM10023235_71260</name>
</gene>
<keyword evidence="2" id="KW-1003">Cell membrane</keyword>
<evidence type="ECO:0000256" key="2">
    <source>
        <dbReference type="ARBA" id="ARBA00022475"/>
    </source>
</evidence>
<proteinExistence type="predicted"/>
<accession>A0ABP9EJF4</accession>
<feature type="transmembrane region" description="Helical" evidence="6">
    <location>
        <begin position="159"/>
        <end position="178"/>
    </location>
</feature>
<name>A0ABP9EJF4_9ACTN</name>
<feature type="transmembrane region" description="Helical" evidence="6">
    <location>
        <begin position="91"/>
        <end position="111"/>
    </location>
</feature>
<keyword evidence="8" id="KW-1185">Reference proteome</keyword>
<keyword evidence="5 6" id="KW-0472">Membrane</keyword>
<keyword evidence="4 6" id="KW-1133">Transmembrane helix</keyword>
<feature type="transmembrane region" description="Helical" evidence="6">
    <location>
        <begin position="190"/>
        <end position="212"/>
    </location>
</feature>
<comment type="caution">
    <text evidence="7">The sequence shown here is derived from an EMBL/GenBank/DDBJ whole genome shotgun (WGS) entry which is preliminary data.</text>
</comment>
<dbReference type="Pfam" id="PF03631">
    <property type="entry name" value="Virul_fac_BrkB"/>
    <property type="match status" value="1"/>
</dbReference>
<evidence type="ECO:0000256" key="4">
    <source>
        <dbReference type="ARBA" id="ARBA00022989"/>
    </source>
</evidence>
<feature type="transmembrane region" description="Helical" evidence="6">
    <location>
        <begin position="30"/>
        <end position="53"/>
    </location>
</feature>